<comment type="caution">
    <text evidence="1">The sequence shown here is derived from an EMBL/GenBank/DDBJ whole genome shotgun (WGS) entry which is preliminary data.</text>
</comment>
<organism evidence="1 2">
    <name type="scientific">Coemansia helicoidea</name>
    <dbReference type="NCBI Taxonomy" id="1286919"/>
    <lineage>
        <taxon>Eukaryota</taxon>
        <taxon>Fungi</taxon>
        <taxon>Fungi incertae sedis</taxon>
        <taxon>Zoopagomycota</taxon>
        <taxon>Kickxellomycotina</taxon>
        <taxon>Kickxellomycetes</taxon>
        <taxon>Kickxellales</taxon>
        <taxon>Kickxellaceae</taxon>
        <taxon>Coemansia</taxon>
    </lineage>
</organism>
<gene>
    <name evidence="1" type="ORF">H4R21_000800</name>
</gene>
<accession>A0ACC1LFQ0</accession>
<keyword evidence="2" id="KW-1185">Reference proteome</keyword>
<reference evidence="1" key="1">
    <citation type="submission" date="2022-07" db="EMBL/GenBank/DDBJ databases">
        <title>Phylogenomic reconstructions and comparative analyses of Kickxellomycotina fungi.</title>
        <authorList>
            <person name="Reynolds N.K."/>
            <person name="Stajich J.E."/>
            <person name="Barry K."/>
            <person name="Grigoriev I.V."/>
            <person name="Crous P."/>
            <person name="Smith M.E."/>
        </authorList>
    </citation>
    <scope>NUCLEOTIDE SEQUENCE</scope>
    <source>
        <strain evidence="1">BCRC 34780</strain>
    </source>
</reference>
<dbReference type="EMBL" id="JANBUN010000128">
    <property type="protein sequence ID" value="KAJ2806595.1"/>
    <property type="molecule type" value="Genomic_DNA"/>
</dbReference>
<evidence type="ECO:0000313" key="1">
    <source>
        <dbReference type="EMBL" id="KAJ2806595.1"/>
    </source>
</evidence>
<protein>
    <submittedName>
        <fullName evidence="1">Uncharacterized protein</fullName>
    </submittedName>
</protein>
<dbReference type="Proteomes" id="UP001140087">
    <property type="component" value="Unassembled WGS sequence"/>
</dbReference>
<proteinExistence type="predicted"/>
<evidence type="ECO:0000313" key="2">
    <source>
        <dbReference type="Proteomes" id="UP001140087"/>
    </source>
</evidence>
<name>A0ACC1LFQ0_9FUNG</name>
<sequence length="331" mass="36673">MGSAAARRLHRRLELRRLRRTLGLRVFDIDSAVAHYMARPQRPWWPANDVDENAAADDDTDRPTQGPAGPPGMLASPAANSPPAGGWPLAAAVAAAQDLEESTAATPYAHSFASRLMGRAVLRDSLTASAVRVSPFHGRRLRPFIWRDFQSMDDGGGSLRVGLPMLHVLRAIRARRSSDGAAAAAADRESIDYVHFQECQVPQTNALLSRTFWPGIDVSEALQYPEFSVVALYRRRVVGCAFLTPDAYVTYVAVAAGWEGAGIAKYMVYHLTRTLPTKDVTLHVSATNPAMLLYQQLGFKPETYVTGFYRDYLPKDSRACPHAFFMRLRRW</sequence>